<feature type="transmembrane region" description="Helical" evidence="1">
    <location>
        <begin position="234"/>
        <end position="254"/>
    </location>
</feature>
<feature type="transmembrane region" description="Helical" evidence="1">
    <location>
        <begin position="443"/>
        <end position="465"/>
    </location>
</feature>
<feature type="transmembrane region" description="Helical" evidence="1">
    <location>
        <begin position="843"/>
        <end position="863"/>
    </location>
</feature>
<protein>
    <submittedName>
        <fullName evidence="2">Copper ABC transporter permease</fullName>
    </submittedName>
</protein>
<sequence length="868" mass="99220">MRQLKTKYSLGISFNKYALASFIMPVLILGCIYFSIGIYPGSKLSILASDAFGQYSNFFASFNTMMKSDKSILYSWSGSLGLNYFSFISYYLGGIFTPLVYFFDNQNMPDFIYFLTLLKIGCIGLSFWFFSSRTFYIPKWGDVMLSISYALMGFTIANSEVIMWLDGILYLPLIVLGINRLMDYHRPALLFVGYFFLFISNYYIGFMVGIYSFMYFIVRLLTDKKRYAKKSFSYLLTAILAGGASMVLLLPAIIDLKTNGEALTDINKLKTAATGPWDIVIKNMIGVYDSTRYGSIPFIYVGLVPIIFCLFFFSTKKIPRLNKICYGSLLLVLVLSFYIEGLNLFWHGFHAPNMFLFRFSFLFSFTILLLAGFGWSNYKKEDFERIVNIILGLLILFLIVRVVTAKSDGYDYLSYTSFILTVLFLAAYLSLFFWHHKMKSKRIVLISVFISIFLMELSINTAYLVKGIDDDWGYTNRSLYNEDYSTVQSLVRQTEKESNNFYRLENVTAISNNESFRYGYSGIGMFSSIRNRHSSYYMNTLGFRSAGTNLQIYYQNNTLITDALMGIKYNIANKPLSKAGFEKIGAEGQNYLYENQYALPMGVLTDERVYEKDVSSDPEQLLSALSDLDEKFYKTSSPKIIDIENAELTTETKYGKELLVLNAKEKEKPIKIEWKIKTDEASQVYLDLLPASYENLSQTRVKIDTDKQQSNTPMAKTGQYYSLGNYQNAQEITAKVVFEYADHLELFEPKVLTLNTEKFAEATKKAQQKGVEFKVSGRNATAEVVIENEQVLFTTIAADKGWKAKIDGKEVDIRTINDGVLSITVPSGKHQIDFVYLPQGFKLGMILSICCIIIFAGYLYLLFRNSRK</sequence>
<feature type="transmembrane region" description="Helical" evidence="1">
    <location>
        <begin position="136"/>
        <end position="154"/>
    </location>
</feature>
<feature type="transmembrane region" description="Helical" evidence="1">
    <location>
        <begin position="20"/>
        <end position="39"/>
    </location>
</feature>
<dbReference type="InterPro" id="IPR018580">
    <property type="entry name" value="Uncharacterised_YfhO"/>
</dbReference>
<evidence type="ECO:0000313" key="2">
    <source>
        <dbReference type="EMBL" id="ALS36538.1"/>
    </source>
</evidence>
<accession>A0A0U2WWZ1</accession>
<keyword evidence="1" id="KW-0472">Membrane</keyword>
<keyword evidence="1" id="KW-1133">Transmembrane helix</keyword>
<evidence type="ECO:0000313" key="3">
    <source>
        <dbReference type="Proteomes" id="UP000067523"/>
    </source>
</evidence>
<dbReference type="PANTHER" id="PTHR38454">
    <property type="entry name" value="INTEGRAL MEMBRANE PROTEIN-RELATED"/>
    <property type="match status" value="1"/>
</dbReference>
<dbReference type="KEGG" id="erx:ATZ35_04995"/>
<dbReference type="Pfam" id="PF09586">
    <property type="entry name" value="YfhO"/>
    <property type="match status" value="1"/>
</dbReference>
<keyword evidence="3" id="KW-1185">Reference proteome</keyword>
<organism evidence="2 3">
    <name type="scientific">Enterococcus rotai</name>
    <dbReference type="NCBI Taxonomy" id="118060"/>
    <lineage>
        <taxon>Bacteria</taxon>
        <taxon>Bacillati</taxon>
        <taxon>Bacillota</taxon>
        <taxon>Bacilli</taxon>
        <taxon>Lactobacillales</taxon>
        <taxon>Enterococcaceae</taxon>
        <taxon>Enterococcus</taxon>
    </lineage>
</organism>
<feature type="transmembrane region" description="Helical" evidence="1">
    <location>
        <begin position="355"/>
        <end position="374"/>
    </location>
</feature>
<dbReference type="AlphaFoldDB" id="A0A0U2WWZ1"/>
<feature type="transmembrane region" description="Helical" evidence="1">
    <location>
        <begin position="415"/>
        <end position="434"/>
    </location>
</feature>
<dbReference type="STRING" id="118060.ATZ35_04995"/>
<feature type="transmembrane region" description="Helical" evidence="1">
    <location>
        <begin position="386"/>
        <end position="403"/>
    </location>
</feature>
<dbReference type="Proteomes" id="UP000067523">
    <property type="component" value="Chromosome"/>
</dbReference>
<feature type="transmembrane region" description="Helical" evidence="1">
    <location>
        <begin position="111"/>
        <end position="130"/>
    </location>
</feature>
<name>A0A0U2WWZ1_9ENTE</name>
<reference evidence="3" key="1">
    <citation type="submission" date="2015-12" db="EMBL/GenBank/DDBJ databases">
        <authorList>
            <person name="Lauer A."/>
            <person name="Humrighouse B."/>
            <person name="Loparev V."/>
            <person name="Shewmaker P.L."/>
            <person name="Whitney A.M."/>
            <person name="McLaughlin R.W."/>
        </authorList>
    </citation>
    <scope>NUCLEOTIDE SEQUENCE [LARGE SCALE GENOMIC DNA]</scope>
    <source>
        <strain evidence="3">LMG 26678</strain>
    </source>
</reference>
<dbReference type="PANTHER" id="PTHR38454:SF1">
    <property type="entry name" value="INTEGRAL MEMBRANE PROTEIN"/>
    <property type="match status" value="1"/>
</dbReference>
<feature type="transmembrane region" description="Helical" evidence="1">
    <location>
        <begin position="84"/>
        <end position="104"/>
    </location>
</feature>
<feature type="transmembrane region" description="Helical" evidence="1">
    <location>
        <begin position="293"/>
        <end position="313"/>
    </location>
</feature>
<dbReference type="EMBL" id="CP013655">
    <property type="protein sequence ID" value="ALS36538.1"/>
    <property type="molecule type" value="Genomic_DNA"/>
</dbReference>
<gene>
    <name evidence="2" type="ORF">ATZ35_04995</name>
</gene>
<feature type="transmembrane region" description="Helical" evidence="1">
    <location>
        <begin position="325"/>
        <end position="349"/>
    </location>
</feature>
<evidence type="ECO:0000256" key="1">
    <source>
        <dbReference type="SAM" id="Phobius"/>
    </source>
</evidence>
<proteinExistence type="predicted"/>
<dbReference type="RefSeq" id="WP_208929778.1">
    <property type="nucleotide sequence ID" value="NZ_CP013655.1"/>
</dbReference>
<keyword evidence="1" id="KW-0812">Transmembrane</keyword>
<dbReference type="PROSITE" id="PS51257">
    <property type="entry name" value="PROKAR_LIPOPROTEIN"/>
    <property type="match status" value="1"/>
</dbReference>